<proteinExistence type="predicted"/>
<reference evidence="1" key="1">
    <citation type="submission" date="2023-03" db="EMBL/GenBank/DDBJ databases">
        <title>Massive genome expansion in bonnet fungi (Mycena s.s.) driven by repeated elements and novel gene families across ecological guilds.</title>
        <authorList>
            <consortium name="Lawrence Berkeley National Laboratory"/>
            <person name="Harder C.B."/>
            <person name="Miyauchi S."/>
            <person name="Viragh M."/>
            <person name="Kuo A."/>
            <person name="Thoen E."/>
            <person name="Andreopoulos B."/>
            <person name="Lu D."/>
            <person name="Skrede I."/>
            <person name="Drula E."/>
            <person name="Henrissat B."/>
            <person name="Morin E."/>
            <person name="Kohler A."/>
            <person name="Barry K."/>
            <person name="LaButti K."/>
            <person name="Morin E."/>
            <person name="Salamov A."/>
            <person name="Lipzen A."/>
            <person name="Mereny Z."/>
            <person name="Hegedus B."/>
            <person name="Baldrian P."/>
            <person name="Stursova M."/>
            <person name="Weitz H."/>
            <person name="Taylor A."/>
            <person name="Grigoriev I.V."/>
            <person name="Nagy L.G."/>
            <person name="Martin F."/>
            <person name="Kauserud H."/>
        </authorList>
    </citation>
    <scope>NUCLEOTIDE SEQUENCE</scope>
    <source>
        <strain evidence="1">CBHHK067</strain>
    </source>
</reference>
<gene>
    <name evidence="1" type="ORF">B0H17DRAFT_1198954</name>
</gene>
<comment type="caution">
    <text evidence="1">The sequence shown here is derived from an EMBL/GenBank/DDBJ whole genome shotgun (WGS) entry which is preliminary data.</text>
</comment>
<evidence type="ECO:0000313" key="1">
    <source>
        <dbReference type="EMBL" id="KAJ7694793.1"/>
    </source>
</evidence>
<dbReference type="AlphaFoldDB" id="A0AAD7GK85"/>
<sequence length="211" mass="23235">MAPATSDLTKPANLAIFTKALAKAPKDVLERSILEAAQRDGRVAKTFWDALVQGGGKGAKYETCRHCAQSFDTTASGHESCADLSLVGNLVADEGFWNEYYESESGPIRSKENKKQYPQSFFWDCCGLQLPAAGCLRTAHAPRVVLTRNGRDLEALVSERTKGRWGRDIYDREVVGAPPAKKRKVATGAQTKCRTCGTLYDENENTERVCR</sequence>
<dbReference type="EMBL" id="JARKIE010000040">
    <property type="protein sequence ID" value="KAJ7694793.1"/>
    <property type="molecule type" value="Genomic_DNA"/>
</dbReference>
<dbReference type="Proteomes" id="UP001221757">
    <property type="component" value="Unassembled WGS sequence"/>
</dbReference>
<protein>
    <submittedName>
        <fullName evidence="1">Uncharacterized protein</fullName>
    </submittedName>
</protein>
<organism evidence="1 2">
    <name type="scientific">Mycena rosella</name>
    <name type="common">Pink bonnet</name>
    <name type="synonym">Agaricus rosellus</name>
    <dbReference type="NCBI Taxonomy" id="1033263"/>
    <lineage>
        <taxon>Eukaryota</taxon>
        <taxon>Fungi</taxon>
        <taxon>Dikarya</taxon>
        <taxon>Basidiomycota</taxon>
        <taxon>Agaricomycotina</taxon>
        <taxon>Agaricomycetes</taxon>
        <taxon>Agaricomycetidae</taxon>
        <taxon>Agaricales</taxon>
        <taxon>Marasmiineae</taxon>
        <taxon>Mycenaceae</taxon>
        <taxon>Mycena</taxon>
    </lineage>
</organism>
<name>A0AAD7GK85_MYCRO</name>
<keyword evidence="2" id="KW-1185">Reference proteome</keyword>
<evidence type="ECO:0000313" key="2">
    <source>
        <dbReference type="Proteomes" id="UP001221757"/>
    </source>
</evidence>
<accession>A0AAD7GK85</accession>